<reference evidence="2" key="1">
    <citation type="submission" date="2022-06" db="EMBL/GenBank/DDBJ databases">
        <title>Isolation and Genomics of Futiania mangrovii gen. nov., sp. nov., a Rare and Metabolically-versatile member in the Class Alphaproteobacteria.</title>
        <authorList>
            <person name="Liu L."/>
            <person name="Huang W.-C."/>
            <person name="Pan J."/>
            <person name="Li J."/>
            <person name="Huang Y."/>
            <person name="Du H."/>
            <person name="Liu Y."/>
            <person name="Li M."/>
        </authorList>
    </citation>
    <scope>NUCLEOTIDE SEQUENCE</scope>
    <source>
        <strain evidence="2">FT118</strain>
    </source>
</reference>
<name>A0A9J6PN50_9PROT</name>
<protein>
    <submittedName>
        <fullName evidence="2">MaoC family dehydratase</fullName>
    </submittedName>
</protein>
<gene>
    <name evidence="2" type="ORF">NJQ99_13790</name>
</gene>
<evidence type="ECO:0000259" key="1">
    <source>
        <dbReference type="Pfam" id="PF01575"/>
    </source>
</evidence>
<dbReference type="AlphaFoldDB" id="A0A9J6PN50"/>
<keyword evidence="3" id="KW-1185">Reference proteome</keyword>
<evidence type="ECO:0000313" key="3">
    <source>
        <dbReference type="Proteomes" id="UP001055804"/>
    </source>
</evidence>
<dbReference type="CDD" id="cd03454">
    <property type="entry name" value="YdeM"/>
    <property type="match status" value="1"/>
</dbReference>
<dbReference type="Pfam" id="PF01575">
    <property type="entry name" value="MaoC_dehydratas"/>
    <property type="match status" value="1"/>
</dbReference>
<evidence type="ECO:0000313" key="2">
    <source>
        <dbReference type="EMBL" id="MCP1337490.1"/>
    </source>
</evidence>
<accession>A0A9J6PN50</accession>
<dbReference type="Proteomes" id="UP001055804">
    <property type="component" value="Unassembled WGS sequence"/>
</dbReference>
<dbReference type="SUPFAM" id="SSF54637">
    <property type="entry name" value="Thioesterase/thiol ester dehydrase-isomerase"/>
    <property type="match status" value="1"/>
</dbReference>
<proteinExistence type="predicted"/>
<comment type="caution">
    <text evidence="2">The sequence shown here is derived from an EMBL/GenBank/DDBJ whole genome shotgun (WGS) entry which is preliminary data.</text>
</comment>
<dbReference type="InterPro" id="IPR002539">
    <property type="entry name" value="MaoC-like_dom"/>
</dbReference>
<dbReference type="Gene3D" id="3.10.129.10">
    <property type="entry name" value="Hotdog Thioesterase"/>
    <property type="match status" value="1"/>
</dbReference>
<organism evidence="2 3">
    <name type="scientific">Futiania mangrovi</name>
    <dbReference type="NCBI Taxonomy" id="2959716"/>
    <lineage>
        <taxon>Bacteria</taxon>
        <taxon>Pseudomonadati</taxon>
        <taxon>Pseudomonadota</taxon>
        <taxon>Alphaproteobacteria</taxon>
        <taxon>Futianiales</taxon>
        <taxon>Futianiaceae</taxon>
        <taxon>Futiania</taxon>
    </lineage>
</organism>
<dbReference type="EMBL" id="JAMZFT010000003">
    <property type="protein sequence ID" value="MCP1337490.1"/>
    <property type="molecule type" value="Genomic_DNA"/>
</dbReference>
<dbReference type="InterPro" id="IPR052342">
    <property type="entry name" value="MCH/BMMD"/>
</dbReference>
<dbReference type="PANTHER" id="PTHR43664">
    <property type="entry name" value="MONOAMINE OXIDASE-RELATED"/>
    <property type="match status" value="1"/>
</dbReference>
<dbReference type="InterPro" id="IPR029069">
    <property type="entry name" value="HotDog_dom_sf"/>
</dbReference>
<sequence length="158" mass="17622">MADLLHWEDFEVGQVFDYGSYTVTEEEIVAFAEEYDPQRFHLDDAYARTTILGGICASGWHSAGIWMRLFSDGYANRAASLGSPGVDDIRWFKPVRPGDVLTGRSEILARRASNSRPDLGLNTMKHQLLNAAGEVVMEMHSTQMLRRRTALATGGERA</sequence>
<feature type="domain" description="MaoC-like" evidence="1">
    <location>
        <begin position="12"/>
        <end position="110"/>
    </location>
</feature>
<dbReference type="PANTHER" id="PTHR43664:SF1">
    <property type="entry name" value="BETA-METHYLMALYL-COA DEHYDRATASE"/>
    <property type="match status" value="1"/>
</dbReference>
<dbReference type="RefSeq" id="WP_269333455.1">
    <property type="nucleotide sequence ID" value="NZ_JAMZFT010000003.1"/>
</dbReference>